<dbReference type="PROSITE" id="PS51819">
    <property type="entry name" value="VOC"/>
    <property type="match status" value="1"/>
</dbReference>
<evidence type="ECO:0000259" key="1">
    <source>
        <dbReference type="PROSITE" id="PS51819"/>
    </source>
</evidence>
<evidence type="ECO:0000313" key="2">
    <source>
        <dbReference type="EMBL" id="SDN03469.1"/>
    </source>
</evidence>
<accession>A0A1G9Y304</accession>
<reference evidence="2 3" key="1">
    <citation type="submission" date="2016-10" db="EMBL/GenBank/DDBJ databases">
        <authorList>
            <person name="de Groot N.N."/>
        </authorList>
    </citation>
    <scope>NUCLEOTIDE SEQUENCE [LARGE SCALE GENOMIC DNA]</scope>
    <source>
        <strain evidence="2 3">DSM 21668</strain>
    </source>
</reference>
<dbReference type="InterPro" id="IPR037523">
    <property type="entry name" value="VOC_core"/>
</dbReference>
<dbReference type="Pfam" id="PF00903">
    <property type="entry name" value="Glyoxalase"/>
    <property type="match status" value="1"/>
</dbReference>
<dbReference type="GO" id="GO:0051213">
    <property type="term" value="F:dioxygenase activity"/>
    <property type="evidence" value="ECO:0007669"/>
    <property type="project" value="UniProtKB-KW"/>
</dbReference>
<dbReference type="SUPFAM" id="SSF54593">
    <property type="entry name" value="Glyoxalase/Bleomycin resistance protein/Dihydroxybiphenyl dioxygenase"/>
    <property type="match status" value="1"/>
</dbReference>
<dbReference type="STRING" id="563176.SAMN04488090_4798"/>
<keyword evidence="2" id="KW-0560">Oxidoreductase</keyword>
<evidence type="ECO:0000313" key="3">
    <source>
        <dbReference type="Proteomes" id="UP000198901"/>
    </source>
</evidence>
<sequence length="124" mass="14514">MSTFPEFRTMSVQLVVPDLERSIDFYTGLLGFAVEFRYEDFYAGLYRDGHSIHLKSGTPTPEERLNRRENEHLDLLFSVRNIEHTYERWLNDPAAEIIVPLRSMPYGKEFYIADADGYVLGFLE</sequence>
<organism evidence="2 3">
    <name type="scientific">Siphonobacter aquaeclarae</name>
    <dbReference type="NCBI Taxonomy" id="563176"/>
    <lineage>
        <taxon>Bacteria</taxon>
        <taxon>Pseudomonadati</taxon>
        <taxon>Bacteroidota</taxon>
        <taxon>Cytophagia</taxon>
        <taxon>Cytophagales</taxon>
        <taxon>Cytophagaceae</taxon>
        <taxon>Siphonobacter</taxon>
    </lineage>
</organism>
<keyword evidence="2" id="KW-0223">Dioxygenase</keyword>
<dbReference type="RefSeq" id="WP_093208754.1">
    <property type="nucleotide sequence ID" value="NZ_FNGS01000012.1"/>
</dbReference>
<dbReference type="EMBL" id="FNGS01000012">
    <property type="protein sequence ID" value="SDN03469.1"/>
    <property type="molecule type" value="Genomic_DNA"/>
</dbReference>
<dbReference type="InterPro" id="IPR004360">
    <property type="entry name" value="Glyas_Fos-R_dOase_dom"/>
</dbReference>
<feature type="domain" description="VOC" evidence="1">
    <location>
        <begin position="8"/>
        <end position="124"/>
    </location>
</feature>
<keyword evidence="3" id="KW-1185">Reference proteome</keyword>
<gene>
    <name evidence="2" type="ORF">SAMN04488090_4798</name>
</gene>
<proteinExistence type="predicted"/>
<dbReference type="Gene3D" id="3.10.180.10">
    <property type="entry name" value="2,3-Dihydroxybiphenyl 1,2-Dioxygenase, domain 1"/>
    <property type="match status" value="1"/>
</dbReference>
<dbReference type="Proteomes" id="UP000198901">
    <property type="component" value="Unassembled WGS sequence"/>
</dbReference>
<dbReference type="InterPro" id="IPR029068">
    <property type="entry name" value="Glyas_Bleomycin-R_OHBP_Dase"/>
</dbReference>
<dbReference type="OrthoDB" id="9796521at2"/>
<name>A0A1G9Y304_9BACT</name>
<protein>
    <submittedName>
        <fullName evidence="2">Catechol 2,3-dioxygenase</fullName>
    </submittedName>
</protein>
<dbReference type="AlphaFoldDB" id="A0A1G9Y304"/>